<dbReference type="Gene3D" id="3.10.10.10">
    <property type="entry name" value="HIV Type 1 Reverse Transcriptase, subunit A, domain 1"/>
    <property type="match status" value="1"/>
</dbReference>
<dbReference type="InterPro" id="IPR012337">
    <property type="entry name" value="RNaseH-like_sf"/>
</dbReference>
<dbReference type="InterPro" id="IPR041588">
    <property type="entry name" value="Integrase_H2C2"/>
</dbReference>
<dbReference type="InterPro" id="IPR043502">
    <property type="entry name" value="DNA/RNA_pol_sf"/>
</dbReference>
<dbReference type="AlphaFoldDB" id="A0AAD5VPL5"/>
<dbReference type="Pfam" id="PF17919">
    <property type="entry name" value="RT_RNaseH_2"/>
    <property type="match status" value="1"/>
</dbReference>
<dbReference type="GO" id="GO:0003723">
    <property type="term" value="F:RNA binding"/>
    <property type="evidence" value="ECO:0007669"/>
    <property type="project" value="UniProtKB-KW"/>
</dbReference>
<evidence type="ECO:0000313" key="5">
    <source>
        <dbReference type="EMBL" id="KAJ3565956.1"/>
    </source>
</evidence>
<feature type="region of interest" description="Disordered" evidence="3">
    <location>
        <begin position="586"/>
        <end position="606"/>
    </location>
</feature>
<evidence type="ECO:0000259" key="4">
    <source>
        <dbReference type="PROSITE" id="PS50994"/>
    </source>
</evidence>
<dbReference type="InterPro" id="IPR041577">
    <property type="entry name" value="RT_RNaseH_2"/>
</dbReference>
<gene>
    <name evidence="5" type="ORF">NP233_g7309</name>
</gene>
<keyword evidence="6" id="KW-1185">Reference proteome</keyword>
<evidence type="ECO:0000313" key="6">
    <source>
        <dbReference type="Proteomes" id="UP001213000"/>
    </source>
</evidence>
<dbReference type="Pfam" id="PF17921">
    <property type="entry name" value="Integrase_H2C2"/>
    <property type="match status" value="1"/>
</dbReference>
<feature type="region of interest" description="Disordered" evidence="3">
    <location>
        <begin position="667"/>
        <end position="692"/>
    </location>
</feature>
<dbReference type="Gene3D" id="3.30.420.10">
    <property type="entry name" value="Ribonuclease H-like superfamily/Ribonuclease H"/>
    <property type="match status" value="1"/>
</dbReference>
<keyword evidence="1" id="KW-0694">RNA-binding</keyword>
<name>A0AAD5VPL5_9AGAR</name>
<dbReference type="InterPro" id="IPR036397">
    <property type="entry name" value="RNaseH_sf"/>
</dbReference>
<dbReference type="PROSITE" id="PS50994">
    <property type="entry name" value="INTEGRASE"/>
    <property type="match status" value="1"/>
</dbReference>
<protein>
    <recommendedName>
        <fullName evidence="4">Integrase catalytic domain-containing protein</fullName>
    </recommendedName>
</protein>
<dbReference type="Proteomes" id="UP001213000">
    <property type="component" value="Unassembled WGS sequence"/>
</dbReference>
<dbReference type="PANTHER" id="PTHR37984:SF5">
    <property type="entry name" value="PROTEIN NYNRIN-LIKE"/>
    <property type="match status" value="1"/>
</dbReference>
<dbReference type="SUPFAM" id="SSF56672">
    <property type="entry name" value="DNA/RNA polymerases"/>
    <property type="match status" value="1"/>
</dbReference>
<evidence type="ECO:0000256" key="2">
    <source>
        <dbReference type="ARBA" id="ARBA00023268"/>
    </source>
</evidence>
<dbReference type="GO" id="GO:0005634">
    <property type="term" value="C:nucleus"/>
    <property type="evidence" value="ECO:0007669"/>
    <property type="project" value="UniProtKB-ARBA"/>
</dbReference>
<dbReference type="InterPro" id="IPR043128">
    <property type="entry name" value="Rev_trsase/Diguanyl_cyclase"/>
</dbReference>
<evidence type="ECO:0000256" key="3">
    <source>
        <dbReference type="SAM" id="MobiDB-lite"/>
    </source>
</evidence>
<sequence length="1235" mass="141159">MILPLSFTPTRFEPLVYPKEIYEVSLSALHSTFQESVSSYAYKKVAHRIKPVATTLPEDFRIVRRIPSDPLETLPTLPFHPPDFSPGTRYNLERKSVMNVNKDQFLWPEEEKLVHHLIKLQEMAFAWTEEEKGKFSSDYFDPVVIPTIEHVPWSLKNIPIPPGIFSRVVDIIKSKIAAGVYEPSNSSYRSRWFCVLKKDGKSLRLVHDLQPLNAVAIKDAGLPPVVEQYAESFGGRGCYGVFDLMVGFDQRELAPQSRDLTTFQSPLGTLRLTSIPMGYTNSMQIQHGDLTFLLQDEIPHIAAPFIDDVPVKGPPTRYETSPGSFETIPQNPRIRRFVWEHLQNVNRILQRIKHAGGTFSAAKSHICVPSAVVVGHLCTYEGRRPDTSRVQKVIDWPIPKSLTEVRGFLGTVGTIRIFIKDFATVARPLVRLTKKDVEFEFGEEERLSMENLKELTKNSPAIRAIDYTSNCEVILAVDTSFIAVGYILSQLGSDSKRYPSRFGSLTLSERESRYSQAKLELFGLFRALKDCRIWIIGVKDLVVEVDAKYIKGMINNPDIQPNATINRWISAILLFDFRLRHVPGHSHGPDGLSRRPPAPEDPTDEDDYEEWIDHANFFYYGSVSTPFQPSFQGDLSVLPRWIELSNTFGIYVSNVSSNDSTPTYIYSDNSTSPRNPKGHRTAGPARSSHAQVPPHVIASSPPAPVPGLGLGRMQHPPLQARAHTVFPHRVPDREISVLVTTTTHNPPTTIPRSDRAKARDLELKKIFEFLKEPLKRAGKEAEEREREGEEAEELRELVRKSSGFFVADGRLWKKDPKMEHKLVVDEGKRLDLLRRAHDDTGHKGIFTTRVHILKRFWWPYLDDDIRWYLKTCHECQTRSMRHLYIPPTVPVPLSLFRKVYIDTMLMPKSNGYRYIVHARCSLSSYPEWRMLRNETGRALGSFVFEDILCRWGAVEEIVTDNGPAFIQAVEYLSKQYRINHIRISPYNSRANGPVERRHRDVRESLVKAAEGQESKWTVVAPSVFWAERVTIQKSTGYSPYYLAHGTEPLFPFDLFEATYLAPILAKPIPTSDLVAYRAIQLQKRPEDLANAKQRLMKARWESVRQFEEAHKSLVKDFNFGDGDLVLVRNSRYEGDIGGKTKPRYFGPMVVVRRTKGGSYVLAEMDGTMSKLRFGARRLIPYHARDRRSVPLTRLINDDIDNFIDETHEPEDFPDRWRDIPDLNVALRTRSHDDAD</sequence>
<comment type="caution">
    <text evidence="5">The sequence shown here is derived from an EMBL/GenBank/DDBJ whole genome shotgun (WGS) entry which is preliminary data.</text>
</comment>
<organism evidence="5 6">
    <name type="scientific">Leucocoprinus birnbaumii</name>
    <dbReference type="NCBI Taxonomy" id="56174"/>
    <lineage>
        <taxon>Eukaryota</taxon>
        <taxon>Fungi</taxon>
        <taxon>Dikarya</taxon>
        <taxon>Basidiomycota</taxon>
        <taxon>Agaricomycotina</taxon>
        <taxon>Agaricomycetes</taxon>
        <taxon>Agaricomycetidae</taxon>
        <taxon>Agaricales</taxon>
        <taxon>Agaricineae</taxon>
        <taxon>Agaricaceae</taxon>
        <taxon>Leucocoprinus</taxon>
    </lineage>
</organism>
<accession>A0AAD5VPL5</accession>
<dbReference type="InterPro" id="IPR001584">
    <property type="entry name" value="Integrase_cat-core"/>
</dbReference>
<dbReference type="InterPro" id="IPR050951">
    <property type="entry name" value="Retrovirus_Pol_polyprotein"/>
</dbReference>
<evidence type="ECO:0000256" key="1">
    <source>
        <dbReference type="ARBA" id="ARBA00022884"/>
    </source>
</evidence>
<dbReference type="GO" id="GO:0015074">
    <property type="term" value="P:DNA integration"/>
    <property type="evidence" value="ECO:0007669"/>
    <property type="project" value="InterPro"/>
</dbReference>
<dbReference type="Gene3D" id="3.30.70.270">
    <property type="match status" value="2"/>
</dbReference>
<dbReference type="SUPFAM" id="SSF53098">
    <property type="entry name" value="Ribonuclease H-like"/>
    <property type="match status" value="1"/>
</dbReference>
<dbReference type="GO" id="GO:0003824">
    <property type="term" value="F:catalytic activity"/>
    <property type="evidence" value="ECO:0007669"/>
    <property type="project" value="UniProtKB-KW"/>
</dbReference>
<dbReference type="Gene3D" id="1.10.340.70">
    <property type="match status" value="1"/>
</dbReference>
<keyword evidence="2" id="KW-0511">Multifunctional enzyme</keyword>
<reference evidence="5" key="1">
    <citation type="submission" date="2022-07" db="EMBL/GenBank/DDBJ databases">
        <title>Genome Sequence of Leucocoprinus birnbaumii.</title>
        <authorList>
            <person name="Buettner E."/>
        </authorList>
    </citation>
    <scope>NUCLEOTIDE SEQUENCE</scope>
    <source>
        <strain evidence="5">VT141</strain>
    </source>
</reference>
<proteinExistence type="predicted"/>
<feature type="domain" description="Integrase catalytic" evidence="4">
    <location>
        <begin position="886"/>
        <end position="1059"/>
    </location>
</feature>
<dbReference type="CDD" id="cd01647">
    <property type="entry name" value="RT_LTR"/>
    <property type="match status" value="1"/>
</dbReference>
<dbReference type="PANTHER" id="PTHR37984">
    <property type="entry name" value="PROTEIN CBG26694"/>
    <property type="match status" value="1"/>
</dbReference>
<dbReference type="FunFam" id="1.10.340.70:FF:000001">
    <property type="entry name" value="Retrovirus-related Pol polyprotein from transposon gypsy-like Protein"/>
    <property type="match status" value="1"/>
</dbReference>
<dbReference type="EMBL" id="JANIEX010000525">
    <property type="protein sequence ID" value="KAJ3565956.1"/>
    <property type="molecule type" value="Genomic_DNA"/>
</dbReference>